<comment type="caution">
    <text evidence="1">The sequence shown here is derived from an EMBL/GenBank/DDBJ whole genome shotgun (WGS) entry which is preliminary data.</text>
</comment>
<sequence>MLSSSDIEKLIAEKRREIEREKTVLGLSPPPQEQDLEKNVKQTTVPTNGLRKQVSFSENRVLSGHNDSTEDQEEKELPATPHQELDDRIPPDLERYIRRYIGLPVMLKAGEYSPNNPLIRGERGAGGGDAFLGLGEYERRRNTLRKIRQQQYREYLDQQAKKKQEAKQQAERERREREEKEKEREEREREILIERDRYTAERRRSVQYVSDTAGYGNNNNKVDTGVQVDGFTCPLSVAVQTDDNEMYRLSPSPTKSQLMLTQAERELSPRSVHDVSRAWASPHAEWPGDAHCERRRSYGDFDERTSTLVKKSNRDKLTSDLRHQYMPSIFDADAIQLRNMQAEKEAAERRQFYQQELKNQILEQQRIREERKTREKMLEQAEMRRLEEQLRMLRVAQEREVGKQHELTAAIKESTTDYHTRRAELQREIDCEQRNVRAASQPHKSHNTQLQRNTNTSRSDTHSKLPFYYPRITERTNDICNKKPYSMNIPDNSIFSSNYDVDSYLRKNLNFNKEMSTKYEKDDDSIVSNSPEKKNIVEKALVHAPEDRLTDRPEKPSYVKNTEVDSLPIPVLRHSPKIYEDGSGDNKMSEAMRKVDDKYKVPAVQKNILKALPNEEGKSVNILTQLGSIRRQLQLEQLKLDKMITKDDE</sequence>
<keyword evidence="2" id="KW-1185">Reference proteome</keyword>
<accession>A0ACC2Q5H6</accession>
<proteinExistence type="predicted"/>
<gene>
    <name evidence="1" type="ORF">PYW08_010028</name>
</gene>
<evidence type="ECO:0000313" key="2">
    <source>
        <dbReference type="Proteomes" id="UP001231649"/>
    </source>
</evidence>
<dbReference type="EMBL" id="CM056801">
    <property type="protein sequence ID" value="KAJ8708646.1"/>
    <property type="molecule type" value="Genomic_DNA"/>
</dbReference>
<organism evidence="1 2">
    <name type="scientific">Mythimna loreyi</name>
    <dbReference type="NCBI Taxonomy" id="667449"/>
    <lineage>
        <taxon>Eukaryota</taxon>
        <taxon>Metazoa</taxon>
        <taxon>Ecdysozoa</taxon>
        <taxon>Arthropoda</taxon>
        <taxon>Hexapoda</taxon>
        <taxon>Insecta</taxon>
        <taxon>Pterygota</taxon>
        <taxon>Neoptera</taxon>
        <taxon>Endopterygota</taxon>
        <taxon>Lepidoptera</taxon>
        <taxon>Glossata</taxon>
        <taxon>Ditrysia</taxon>
        <taxon>Noctuoidea</taxon>
        <taxon>Noctuidae</taxon>
        <taxon>Noctuinae</taxon>
        <taxon>Hadenini</taxon>
        <taxon>Mythimna</taxon>
    </lineage>
</organism>
<name>A0ACC2Q5H6_9NEOP</name>
<protein>
    <submittedName>
        <fullName evidence="1">Uncharacterized protein</fullName>
    </submittedName>
</protein>
<reference evidence="1" key="1">
    <citation type="submission" date="2023-03" db="EMBL/GenBank/DDBJ databases">
        <title>Chromosome-level genomes of two armyworms, Mythimna separata and Mythimna loreyi, provide insights into the biosynthesis and reception of sex pheromones.</title>
        <authorList>
            <person name="Zhao H."/>
        </authorList>
    </citation>
    <scope>NUCLEOTIDE SEQUENCE</scope>
    <source>
        <strain evidence="1">BeijingLab</strain>
    </source>
</reference>
<dbReference type="Proteomes" id="UP001231649">
    <property type="component" value="Chromosome 25"/>
</dbReference>
<evidence type="ECO:0000313" key="1">
    <source>
        <dbReference type="EMBL" id="KAJ8708646.1"/>
    </source>
</evidence>